<accession>A0AAV1TB43</accession>
<evidence type="ECO:0000313" key="2">
    <source>
        <dbReference type="EMBL" id="CAK7906940.1"/>
    </source>
</evidence>
<reference evidence="2" key="1">
    <citation type="submission" date="2024-01" db="EMBL/GenBank/DDBJ databases">
        <authorList>
            <person name="Webb A."/>
        </authorList>
    </citation>
    <scope>NUCLEOTIDE SEQUENCE</scope>
    <source>
        <strain evidence="2">Pm1</strain>
    </source>
</reference>
<dbReference type="EMBL" id="CAKLBY020000031">
    <property type="protein sequence ID" value="CAK7906973.1"/>
    <property type="molecule type" value="Genomic_DNA"/>
</dbReference>
<comment type="caution">
    <text evidence="2">The sequence shown here is derived from an EMBL/GenBank/DDBJ whole genome shotgun (WGS) entry which is preliminary data.</text>
</comment>
<protein>
    <submittedName>
        <fullName evidence="2">Uncharacterized protein</fullName>
    </submittedName>
</protein>
<evidence type="ECO:0000256" key="1">
    <source>
        <dbReference type="SAM" id="MobiDB-lite"/>
    </source>
</evidence>
<gene>
    <name evidence="2" type="ORF">PM001_LOCUS3434</name>
    <name evidence="3" type="ORF">PM001_LOCUS3440</name>
</gene>
<feature type="compositionally biased region" description="Acidic residues" evidence="1">
    <location>
        <begin position="37"/>
        <end position="51"/>
    </location>
</feature>
<proteinExistence type="predicted"/>
<dbReference type="Proteomes" id="UP001162060">
    <property type="component" value="Unassembled WGS sequence"/>
</dbReference>
<organism evidence="2 4">
    <name type="scientific">Peronospora matthiolae</name>
    <dbReference type="NCBI Taxonomy" id="2874970"/>
    <lineage>
        <taxon>Eukaryota</taxon>
        <taxon>Sar</taxon>
        <taxon>Stramenopiles</taxon>
        <taxon>Oomycota</taxon>
        <taxon>Peronosporomycetes</taxon>
        <taxon>Peronosporales</taxon>
        <taxon>Peronosporaceae</taxon>
        <taxon>Peronospora</taxon>
    </lineage>
</organism>
<name>A0AAV1TB43_9STRA</name>
<dbReference type="AlphaFoldDB" id="A0AAV1TB43"/>
<dbReference type="EMBL" id="CAKLBY020000031">
    <property type="protein sequence ID" value="CAK7906940.1"/>
    <property type="molecule type" value="Genomic_DNA"/>
</dbReference>
<evidence type="ECO:0000313" key="3">
    <source>
        <dbReference type="EMBL" id="CAK7906973.1"/>
    </source>
</evidence>
<feature type="region of interest" description="Disordered" evidence="1">
    <location>
        <begin position="1"/>
        <end position="63"/>
    </location>
</feature>
<sequence>MENQPDPSPIWEDFTTAERSHSVTGTVEASGIAGLEGVEDPTSEVGIEEGDPSGPDPEAGGCT</sequence>
<evidence type="ECO:0000313" key="4">
    <source>
        <dbReference type="Proteomes" id="UP001162060"/>
    </source>
</evidence>